<feature type="transmembrane region" description="Helical" evidence="7">
    <location>
        <begin position="335"/>
        <end position="351"/>
    </location>
</feature>
<keyword evidence="5 7" id="KW-1133">Transmembrane helix</keyword>
<evidence type="ECO:0000256" key="4">
    <source>
        <dbReference type="ARBA" id="ARBA00022692"/>
    </source>
</evidence>
<dbReference type="InterPro" id="IPR004638">
    <property type="entry name" value="EmrB-like"/>
</dbReference>
<evidence type="ECO:0000259" key="8">
    <source>
        <dbReference type="PROSITE" id="PS50850"/>
    </source>
</evidence>
<dbReference type="PANTHER" id="PTHR42718:SF48">
    <property type="entry name" value="CONSERVED TWO-DOMAIN MEMBRANE PROTEIN-RELATED"/>
    <property type="match status" value="1"/>
</dbReference>
<keyword evidence="3" id="KW-1003">Cell membrane</keyword>
<dbReference type="InterPro" id="IPR011701">
    <property type="entry name" value="MFS"/>
</dbReference>
<comment type="subcellular location">
    <subcellularLocation>
        <location evidence="1">Cell membrane</location>
        <topology evidence="1">Multi-pass membrane protein</topology>
    </subcellularLocation>
</comment>
<feature type="transmembrane region" description="Helical" evidence="7">
    <location>
        <begin position="270"/>
        <end position="290"/>
    </location>
</feature>
<accession>A0A6J4R979</accession>
<dbReference type="PANTHER" id="PTHR42718">
    <property type="entry name" value="MAJOR FACILITATOR SUPERFAMILY MULTIDRUG TRANSPORTER MFSC"/>
    <property type="match status" value="1"/>
</dbReference>
<feature type="transmembrane region" description="Helical" evidence="7">
    <location>
        <begin position="445"/>
        <end position="466"/>
    </location>
</feature>
<proteinExistence type="predicted"/>
<evidence type="ECO:0000256" key="7">
    <source>
        <dbReference type="SAM" id="Phobius"/>
    </source>
</evidence>
<evidence type="ECO:0000256" key="6">
    <source>
        <dbReference type="ARBA" id="ARBA00023136"/>
    </source>
</evidence>
<sequence>MAPADATLVRPGRVLATVTAAQVLSVASASVVAVALPALSRELEADGAEQQWVVDSFVLVFASLLVAGGVVGDRRGRRDALLCGLALFAAGSLWCALAPDVGWLLAGRVVQALGPPLVLPASLAIVGATFRDPAARARAIGFWGAGSGAGLALGPLLGGLLVDGLGWRWVFGANVAICALLVPLALRQVPRDRPAAPAHRFDAFAAALITAGVALLVFALIEGRRLGWTSPAVLGALVAAAVLGATFVARERRHPAPLVDLGLLRHRPFLAANLGGATVYGALTGLAVYLSVFLQQVQGRSALEAGLCLLPQGLTTAACAPLAGRMTAAVGPRPPILAGMALIAAAVLALVRLEPDTPVSQFWWLFALLGTGTGLALPAMTVTALSAAPARRAGMASALHNASRQLGQTFAVAILGTVILARAGAAADSGRIAPGGVADWMAGLHLALLLSAGGVLAAAAAIAVLIPRAPAPRPAGG</sequence>
<dbReference type="GO" id="GO:0005886">
    <property type="term" value="C:plasma membrane"/>
    <property type="evidence" value="ECO:0007669"/>
    <property type="project" value="UniProtKB-SubCell"/>
</dbReference>
<gene>
    <name evidence="9" type="ORF">AVDCRST_MAG38-281</name>
</gene>
<dbReference type="InterPro" id="IPR036259">
    <property type="entry name" value="MFS_trans_sf"/>
</dbReference>
<dbReference type="NCBIfam" id="TIGR00711">
    <property type="entry name" value="efflux_EmrB"/>
    <property type="match status" value="1"/>
</dbReference>
<reference evidence="9" key="1">
    <citation type="submission" date="2020-02" db="EMBL/GenBank/DDBJ databases">
        <authorList>
            <person name="Meier V. D."/>
        </authorList>
    </citation>
    <scope>NUCLEOTIDE SEQUENCE</scope>
    <source>
        <strain evidence="9">AVDCRST_MAG38</strain>
    </source>
</reference>
<dbReference type="Gene3D" id="1.20.1720.10">
    <property type="entry name" value="Multidrug resistance protein D"/>
    <property type="match status" value="1"/>
</dbReference>
<evidence type="ECO:0000256" key="2">
    <source>
        <dbReference type="ARBA" id="ARBA00022448"/>
    </source>
</evidence>
<evidence type="ECO:0000256" key="3">
    <source>
        <dbReference type="ARBA" id="ARBA00022475"/>
    </source>
</evidence>
<feature type="domain" description="Major facilitator superfamily (MFS) profile" evidence="8">
    <location>
        <begin position="14"/>
        <end position="470"/>
    </location>
</feature>
<feature type="transmembrane region" description="Helical" evidence="7">
    <location>
        <begin position="363"/>
        <end position="385"/>
    </location>
</feature>
<dbReference type="PROSITE" id="PS50850">
    <property type="entry name" value="MFS"/>
    <property type="match status" value="1"/>
</dbReference>
<dbReference type="AlphaFoldDB" id="A0A6J4R979"/>
<keyword evidence="4 7" id="KW-0812">Transmembrane</keyword>
<feature type="transmembrane region" description="Helical" evidence="7">
    <location>
        <begin position="227"/>
        <end position="249"/>
    </location>
</feature>
<dbReference type="EMBL" id="CADCVJ010000016">
    <property type="protein sequence ID" value="CAA9462576.1"/>
    <property type="molecule type" value="Genomic_DNA"/>
</dbReference>
<dbReference type="Pfam" id="PF07690">
    <property type="entry name" value="MFS_1"/>
    <property type="match status" value="1"/>
</dbReference>
<dbReference type="Gene3D" id="1.20.1250.20">
    <property type="entry name" value="MFS general substrate transporter like domains"/>
    <property type="match status" value="1"/>
</dbReference>
<organism evidence="9">
    <name type="scientific">uncultured Solirubrobacteraceae bacterium</name>
    <dbReference type="NCBI Taxonomy" id="1162706"/>
    <lineage>
        <taxon>Bacteria</taxon>
        <taxon>Bacillati</taxon>
        <taxon>Actinomycetota</taxon>
        <taxon>Thermoleophilia</taxon>
        <taxon>Solirubrobacterales</taxon>
        <taxon>Solirubrobacteraceae</taxon>
        <taxon>environmental samples</taxon>
    </lineage>
</organism>
<dbReference type="InterPro" id="IPR020846">
    <property type="entry name" value="MFS_dom"/>
</dbReference>
<name>A0A6J4R979_9ACTN</name>
<evidence type="ECO:0000313" key="9">
    <source>
        <dbReference type="EMBL" id="CAA9462576.1"/>
    </source>
</evidence>
<feature type="transmembrane region" description="Helical" evidence="7">
    <location>
        <begin position="84"/>
        <end position="106"/>
    </location>
</feature>
<dbReference type="CDD" id="cd17321">
    <property type="entry name" value="MFS_MMR_MDR_like"/>
    <property type="match status" value="1"/>
</dbReference>
<dbReference type="SUPFAM" id="SSF103473">
    <property type="entry name" value="MFS general substrate transporter"/>
    <property type="match status" value="1"/>
</dbReference>
<evidence type="ECO:0000256" key="5">
    <source>
        <dbReference type="ARBA" id="ARBA00022989"/>
    </source>
</evidence>
<protein>
    <recommendedName>
        <fullName evidence="8">Major facilitator superfamily (MFS) profile domain-containing protein</fullName>
    </recommendedName>
</protein>
<feature type="transmembrane region" description="Helical" evidence="7">
    <location>
        <begin position="53"/>
        <end position="72"/>
    </location>
</feature>
<feature type="transmembrane region" description="Helical" evidence="7">
    <location>
        <begin position="142"/>
        <end position="161"/>
    </location>
</feature>
<evidence type="ECO:0000256" key="1">
    <source>
        <dbReference type="ARBA" id="ARBA00004651"/>
    </source>
</evidence>
<keyword evidence="6 7" id="KW-0472">Membrane</keyword>
<feature type="transmembrane region" description="Helical" evidence="7">
    <location>
        <begin position="167"/>
        <end position="189"/>
    </location>
</feature>
<keyword evidence="2" id="KW-0813">Transport</keyword>
<feature type="transmembrane region" description="Helical" evidence="7">
    <location>
        <begin position="406"/>
        <end position="425"/>
    </location>
</feature>
<feature type="transmembrane region" description="Helical" evidence="7">
    <location>
        <begin position="201"/>
        <end position="221"/>
    </location>
</feature>
<dbReference type="GO" id="GO:0022857">
    <property type="term" value="F:transmembrane transporter activity"/>
    <property type="evidence" value="ECO:0007669"/>
    <property type="project" value="InterPro"/>
</dbReference>